<gene>
    <name evidence="8" type="ORF">GCM10011577_39170</name>
</gene>
<evidence type="ECO:0000256" key="4">
    <source>
        <dbReference type="ARBA" id="ARBA00022801"/>
    </source>
</evidence>
<evidence type="ECO:0000313" key="9">
    <source>
        <dbReference type="Proteomes" id="UP000596938"/>
    </source>
</evidence>
<keyword evidence="4" id="KW-0378">Hydrolase</keyword>
<dbReference type="PANTHER" id="PTHR10381">
    <property type="entry name" value="ATP-DEPENDENT CLP PROTEASE PROTEOLYTIC SUBUNIT"/>
    <property type="match status" value="1"/>
</dbReference>
<evidence type="ECO:0000256" key="2">
    <source>
        <dbReference type="ARBA" id="ARBA00022490"/>
    </source>
</evidence>
<keyword evidence="2" id="KW-0963">Cytoplasm</keyword>
<sequence length="421" mass="44930">MNPNMLKPSAEGAPWYRMEATGERTAEVYIYDAIDSWWGVSANRFVKDLAALDVDTIHLRVNSPGGSVYDGVAIMNAIRRHPANVIATVDGLAASAASFIIQAADEVIMGRGTELMIHDASTICWGDARDMVDAAAHLNRISGTIAELYAERAGGTAEEWREAMLAETWYTADEAVAAGLADRVDGKDPKSDEEATNRFDLSIFAHAGRRNAPAPTVNTSHQRRPGLSLANGSALATVNKLVTATTTEPPAEPKETTHPQEKGTDTMSEALKQGLRERLGIPADSVLDEDGLLSALDEALAEQDPAPAAAPAAAAPGTVVLDEAQYRELQASAADGRAAREQQLQDRREALVTAAVNDGRIAPSRREHWLNSLAADPGMEETLASLEKGLVPVASVGYTGGVDESSEEDTIYSKIFVREDS</sequence>
<dbReference type="CDD" id="cd07016">
    <property type="entry name" value="S14_ClpP_1"/>
    <property type="match status" value="1"/>
</dbReference>
<evidence type="ECO:0000256" key="5">
    <source>
        <dbReference type="ARBA" id="ARBA00022825"/>
    </source>
</evidence>
<accession>A0ABQ1Y2D5</accession>
<dbReference type="InterPro" id="IPR029045">
    <property type="entry name" value="ClpP/crotonase-like_dom_sf"/>
</dbReference>
<dbReference type="NCBIfam" id="NF045542">
    <property type="entry name" value="Clp_rel_HeadMat"/>
    <property type="match status" value="1"/>
</dbReference>
<evidence type="ECO:0000256" key="1">
    <source>
        <dbReference type="ARBA" id="ARBA00007039"/>
    </source>
</evidence>
<dbReference type="EMBL" id="BMKU01000019">
    <property type="protein sequence ID" value="GGH10383.1"/>
    <property type="molecule type" value="Genomic_DNA"/>
</dbReference>
<evidence type="ECO:0000256" key="3">
    <source>
        <dbReference type="ARBA" id="ARBA00022670"/>
    </source>
</evidence>
<dbReference type="RefSeq" id="WP_188813800.1">
    <property type="nucleotide sequence ID" value="NZ_BAAAWV010000001.1"/>
</dbReference>
<comment type="similarity">
    <text evidence="1 6">Belongs to the peptidase S14 family.</text>
</comment>
<comment type="caution">
    <text evidence="8">The sequence shown here is derived from an EMBL/GenBank/DDBJ whole genome shotgun (WGS) entry which is preliminary data.</text>
</comment>
<proteinExistence type="inferred from homology"/>
<keyword evidence="3" id="KW-0645">Protease</keyword>
<dbReference type="Pfam" id="PF00574">
    <property type="entry name" value="CLP_protease"/>
    <property type="match status" value="1"/>
</dbReference>
<feature type="region of interest" description="Disordered" evidence="7">
    <location>
        <begin position="245"/>
        <end position="265"/>
    </location>
</feature>
<keyword evidence="5" id="KW-0720">Serine protease</keyword>
<evidence type="ECO:0000256" key="6">
    <source>
        <dbReference type="RuleBase" id="RU003567"/>
    </source>
</evidence>
<dbReference type="Proteomes" id="UP000596938">
    <property type="component" value="Unassembled WGS sequence"/>
</dbReference>
<organism evidence="8 9">
    <name type="scientific">Pseudarthrobacter polychromogenes</name>
    <dbReference type="NCBI Taxonomy" id="1676"/>
    <lineage>
        <taxon>Bacteria</taxon>
        <taxon>Bacillati</taxon>
        <taxon>Actinomycetota</taxon>
        <taxon>Actinomycetes</taxon>
        <taxon>Micrococcales</taxon>
        <taxon>Micrococcaceae</taxon>
        <taxon>Pseudarthrobacter</taxon>
    </lineage>
</organism>
<dbReference type="Gene3D" id="3.90.226.10">
    <property type="entry name" value="2-enoyl-CoA Hydratase, Chain A, domain 1"/>
    <property type="match status" value="1"/>
</dbReference>
<feature type="region of interest" description="Disordered" evidence="7">
    <location>
        <begin position="210"/>
        <end position="231"/>
    </location>
</feature>
<protein>
    <recommendedName>
        <fullName evidence="6">ATP-dependent Clp protease proteolytic subunit</fullName>
    </recommendedName>
</protein>
<dbReference type="Pfam" id="PF10123">
    <property type="entry name" value="Mu-like_Pro"/>
    <property type="match status" value="1"/>
</dbReference>
<dbReference type="InterPro" id="IPR001907">
    <property type="entry name" value="ClpP"/>
</dbReference>
<name>A0ABQ1Y2D5_9MICC</name>
<keyword evidence="9" id="KW-1185">Reference proteome</keyword>
<feature type="compositionally biased region" description="Basic and acidic residues" evidence="7">
    <location>
        <begin position="251"/>
        <end position="264"/>
    </location>
</feature>
<dbReference type="SUPFAM" id="SSF52096">
    <property type="entry name" value="ClpP/crotonase"/>
    <property type="match status" value="1"/>
</dbReference>
<reference evidence="9" key="1">
    <citation type="journal article" date="2019" name="Int. J. Syst. Evol. Microbiol.">
        <title>The Global Catalogue of Microorganisms (GCM) 10K type strain sequencing project: providing services to taxonomists for standard genome sequencing and annotation.</title>
        <authorList>
            <consortium name="The Broad Institute Genomics Platform"/>
            <consortium name="The Broad Institute Genome Sequencing Center for Infectious Disease"/>
            <person name="Wu L."/>
            <person name="Ma J."/>
        </authorList>
    </citation>
    <scope>NUCLEOTIDE SEQUENCE [LARGE SCALE GENOMIC DNA]</scope>
    <source>
        <strain evidence="9">CGMCC 1.1927</strain>
    </source>
</reference>
<dbReference type="PANTHER" id="PTHR10381:SF70">
    <property type="entry name" value="ATP-DEPENDENT CLP PROTEASE PROTEOLYTIC SUBUNIT"/>
    <property type="match status" value="1"/>
</dbReference>
<evidence type="ECO:0000313" key="8">
    <source>
        <dbReference type="EMBL" id="GGH10383.1"/>
    </source>
</evidence>
<dbReference type="InterPro" id="IPR012106">
    <property type="entry name" value="Phage_Mu_Gp1"/>
</dbReference>
<evidence type="ECO:0000256" key="7">
    <source>
        <dbReference type="SAM" id="MobiDB-lite"/>
    </source>
</evidence>
<dbReference type="InterPro" id="IPR023562">
    <property type="entry name" value="ClpP/TepA"/>
</dbReference>
<dbReference type="PRINTS" id="PR00127">
    <property type="entry name" value="CLPPROTEASEP"/>
</dbReference>